<organism evidence="2 3">
    <name type="scientific">Blepharisma stoltei</name>
    <dbReference type="NCBI Taxonomy" id="1481888"/>
    <lineage>
        <taxon>Eukaryota</taxon>
        <taxon>Sar</taxon>
        <taxon>Alveolata</taxon>
        <taxon>Ciliophora</taxon>
        <taxon>Postciliodesmatophora</taxon>
        <taxon>Heterotrichea</taxon>
        <taxon>Heterotrichida</taxon>
        <taxon>Blepharismidae</taxon>
        <taxon>Blepharisma</taxon>
    </lineage>
</organism>
<sequence length="140" mass="16737">MAISEFFDRGTEDYRFYYVGNDRTWENLSGYILNAVSNDQTNATEVFTDGWAAYRQLPTLGYRHSIVFHNQDFGIGRQTTNHIENVWSRLKRLKAYRNGFRPKNEKDLDNYCMFFYWLLKLKNIPERIDSLIQILNISKF</sequence>
<protein>
    <recommendedName>
        <fullName evidence="1">ISXO2-like transposase domain-containing protein</fullName>
    </recommendedName>
</protein>
<proteinExistence type="predicted"/>
<dbReference type="InterPro" id="IPR053164">
    <property type="entry name" value="IS1016-like_transposase"/>
</dbReference>
<dbReference type="AlphaFoldDB" id="A0AAU9JLJ3"/>
<keyword evidence="3" id="KW-1185">Reference proteome</keyword>
<reference evidence="2" key="1">
    <citation type="submission" date="2021-09" db="EMBL/GenBank/DDBJ databases">
        <authorList>
            <consortium name="AG Swart"/>
            <person name="Singh M."/>
            <person name="Singh A."/>
            <person name="Seah K."/>
            <person name="Emmerich C."/>
        </authorList>
    </citation>
    <scope>NUCLEOTIDE SEQUENCE</scope>
    <source>
        <strain evidence="2">ATCC30299</strain>
    </source>
</reference>
<feature type="domain" description="ISXO2-like transposase" evidence="1">
    <location>
        <begin position="43"/>
        <end position="93"/>
    </location>
</feature>
<name>A0AAU9JLJ3_9CILI</name>
<accession>A0AAU9JLJ3</accession>
<dbReference type="PANTHER" id="PTHR47163:SF2">
    <property type="entry name" value="SI:DKEY-17M8.2"/>
    <property type="match status" value="1"/>
</dbReference>
<gene>
    <name evidence="2" type="ORF">BSTOLATCC_MIC32025</name>
</gene>
<comment type="caution">
    <text evidence="2">The sequence shown here is derived from an EMBL/GenBank/DDBJ whole genome shotgun (WGS) entry which is preliminary data.</text>
</comment>
<evidence type="ECO:0000313" key="3">
    <source>
        <dbReference type="Proteomes" id="UP001162131"/>
    </source>
</evidence>
<evidence type="ECO:0000313" key="2">
    <source>
        <dbReference type="EMBL" id="CAG9322620.1"/>
    </source>
</evidence>
<dbReference type="Pfam" id="PF12762">
    <property type="entry name" value="DDE_Tnp_IS1595"/>
    <property type="match status" value="1"/>
</dbReference>
<evidence type="ECO:0000259" key="1">
    <source>
        <dbReference type="Pfam" id="PF12762"/>
    </source>
</evidence>
<dbReference type="Proteomes" id="UP001162131">
    <property type="component" value="Unassembled WGS sequence"/>
</dbReference>
<dbReference type="PANTHER" id="PTHR47163">
    <property type="entry name" value="DDE_TNP_IS1595 DOMAIN-CONTAINING PROTEIN"/>
    <property type="match status" value="1"/>
</dbReference>
<dbReference type="EMBL" id="CAJZBQ010000032">
    <property type="protein sequence ID" value="CAG9322620.1"/>
    <property type="molecule type" value="Genomic_DNA"/>
</dbReference>
<dbReference type="InterPro" id="IPR024445">
    <property type="entry name" value="Tnp_ISXO2-like"/>
</dbReference>